<comment type="similarity">
    <text evidence="3 9">Belongs to the class-II pyridoxal-phosphate-dependent aminotransferase family. Histidinol-phosphate aminotransferase subfamily.</text>
</comment>
<dbReference type="Gene3D" id="3.40.640.10">
    <property type="entry name" value="Type I PLP-dependent aspartate aminotransferase-like (Major domain)"/>
    <property type="match status" value="1"/>
</dbReference>
<proteinExistence type="inferred from homology"/>
<keyword evidence="9" id="KW-0028">Amino-acid biosynthesis</keyword>
<evidence type="ECO:0000256" key="2">
    <source>
        <dbReference type="ARBA" id="ARBA00005011"/>
    </source>
</evidence>
<evidence type="ECO:0000313" key="11">
    <source>
        <dbReference type="EMBL" id="SUQ25957.1"/>
    </source>
</evidence>
<dbReference type="InterPro" id="IPR050106">
    <property type="entry name" value="HistidinolP_aminotransfase"/>
</dbReference>
<evidence type="ECO:0000313" key="12">
    <source>
        <dbReference type="Proteomes" id="UP000255423"/>
    </source>
</evidence>
<organism evidence="11 12">
    <name type="scientific">Fibrobacter succinogenes</name>
    <name type="common">Bacteroides succinogenes</name>
    <dbReference type="NCBI Taxonomy" id="833"/>
    <lineage>
        <taxon>Bacteria</taxon>
        <taxon>Pseudomonadati</taxon>
        <taxon>Fibrobacterota</taxon>
        <taxon>Fibrobacteria</taxon>
        <taxon>Fibrobacterales</taxon>
        <taxon>Fibrobacteraceae</taxon>
        <taxon>Fibrobacter</taxon>
    </lineage>
</organism>
<dbReference type="PANTHER" id="PTHR43643:SF3">
    <property type="entry name" value="HISTIDINOL-PHOSPHATE AMINOTRANSFERASE"/>
    <property type="match status" value="1"/>
</dbReference>
<dbReference type="InterPro" id="IPR015422">
    <property type="entry name" value="PyrdxlP-dep_Trfase_small"/>
</dbReference>
<keyword evidence="6 9" id="KW-0808">Transferase</keyword>
<dbReference type="GO" id="GO:0000105">
    <property type="term" value="P:L-histidine biosynthetic process"/>
    <property type="evidence" value="ECO:0007669"/>
    <property type="project" value="UniProtKB-UniRule"/>
</dbReference>
<protein>
    <recommendedName>
        <fullName evidence="9">Histidinol-phosphate aminotransferase</fullName>
        <ecNumber evidence="9">2.6.1.9</ecNumber>
    </recommendedName>
    <alternativeName>
        <fullName evidence="9">Imidazole acetol-phosphate transaminase</fullName>
    </alternativeName>
</protein>
<evidence type="ECO:0000256" key="9">
    <source>
        <dbReference type="HAMAP-Rule" id="MF_01023"/>
    </source>
</evidence>
<keyword evidence="5 9" id="KW-0032">Aminotransferase</keyword>
<evidence type="ECO:0000256" key="5">
    <source>
        <dbReference type="ARBA" id="ARBA00022576"/>
    </source>
</evidence>
<dbReference type="Gene3D" id="3.90.1150.10">
    <property type="entry name" value="Aspartate Aminotransferase, domain 1"/>
    <property type="match status" value="1"/>
</dbReference>
<dbReference type="EC" id="2.6.1.9" evidence="9"/>
<reference evidence="11 12" key="1">
    <citation type="submission" date="2017-08" db="EMBL/GenBank/DDBJ databases">
        <authorList>
            <person name="de Groot N.N."/>
        </authorList>
    </citation>
    <scope>NUCLEOTIDE SEQUENCE [LARGE SCALE GENOMIC DNA]</scope>
    <source>
        <strain evidence="11 12">HM2</strain>
    </source>
</reference>
<sequence length="361" mass="39525">MVEPRPELSKLSDYVPGKSIDEIRERYGLKNVVKLASNENPLGASPKAVEAFHEIANSLHLYPRGDAPKLIDAIAKMYGVSTNQIVIGNGSDEIIDMVGKAFIRQGDNCVGITPTFSVYKFTTLSNGADFIGVGEGDEKATLDKLAAAVNEKTRVAFICNPNNPTGHYYTEAEIRSFLDKVPSSVLVFLDEAYAEFATAADYPKMAPLLSEYPNLFLNRTFSKIYGLAGLRVGYAMASVEVVRAMWKIKPPFDVNQAAQVAAVAALSDTAHVETTRKNNAVGFEYLNRELSALGFKVLPTQANFICVHIGERAKELVSFLEQNGMIVRGLTSFGMPEHIRITVGKPEENELLVSLVKKWVG</sequence>
<dbReference type="CDD" id="cd00609">
    <property type="entry name" value="AAT_like"/>
    <property type="match status" value="1"/>
</dbReference>
<dbReference type="GO" id="GO:0030170">
    <property type="term" value="F:pyridoxal phosphate binding"/>
    <property type="evidence" value="ECO:0007669"/>
    <property type="project" value="InterPro"/>
</dbReference>
<comment type="catalytic activity">
    <reaction evidence="8 9">
        <text>L-histidinol phosphate + 2-oxoglutarate = 3-(imidazol-4-yl)-2-oxopropyl phosphate + L-glutamate</text>
        <dbReference type="Rhea" id="RHEA:23744"/>
        <dbReference type="ChEBI" id="CHEBI:16810"/>
        <dbReference type="ChEBI" id="CHEBI:29985"/>
        <dbReference type="ChEBI" id="CHEBI:57766"/>
        <dbReference type="ChEBI" id="CHEBI:57980"/>
        <dbReference type="EC" id="2.6.1.9"/>
    </reaction>
</comment>
<keyword evidence="7 9" id="KW-0663">Pyridoxal phosphate</keyword>
<dbReference type="RefSeq" id="WP_109573573.1">
    <property type="nucleotide sequence ID" value="NZ_UHJL01000005.1"/>
</dbReference>
<comment type="cofactor">
    <cofactor evidence="1 9">
        <name>pyridoxal 5'-phosphate</name>
        <dbReference type="ChEBI" id="CHEBI:597326"/>
    </cofactor>
</comment>
<dbReference type="InterPro" id="IPR015421">
    <property type="entry name" value="PyrdxlP-dep_Trfase_major"/>
</dbReference>
<dbReference type="GO" id="GO:0004400">
    <property type="term" value="F:histidinol-phosphate transaminase activity"/>
    <property type="evidence" value="ECO:0007669"/>
    <property type="project" value="UniProtKB-UniRule"/>
</dbReference>
<evidence type="ECO:0000259" key="10">
    <source>
        <dbReference type="Pfam" id="PF00155"/>
    </source>
</evidence>
<dbReference type="InterPro" id="IPR004839">
    <property type="entry name" value="Aminotransferase_I/II_large"/>
</dbReference>
<dbReference type="HAMAP" id="MF_01023">
    <property type="entry name" value="HisC_aminotrans_2"/>
    <property type="match status" value="1"/>
</dbReference>
<dbReference type="InterPro" id="IPR015424">
    <property type="entry name" value="PyrdxlP-dep_Trfase"/>
</dbReference>
<dbReference type="EMBL" id="UHJL01000005">
    <property type="protein sequence ID" value="SUQ25957.1"/>
    <property type="molecule type" value="Genomic_DNA"/>
</dbReference>
<dbReference type="SUPFAM" id="SSF53383">
    <property type="entry name" value="PLP-dependent transferases"/>
    <property type="match status" value="1"/>
</dbReference>
<evidence type="ECO:0000256" key="7">
    <source>
        <dbReference type="ARBA" id="ARBA00022898"/>
    </source>
</evidence>
<feature type="modified residue" description="N6-(pyridoxal phosphate)lysine" evidence="9">
    <location>
        <position position="223"/>
    </location>
</feature>
<name>A0A380S7W0_FIBSU</name>
<dbReference type="Pfam" id="PF00155">
    <property type="entry name" value="Aminotran_1_2"/>
    <property type="match status" value="1"/>
</dbReference>
<evidence type="ECO:0000256" key="1">
    <source>
        <dbReference type="ARBA" id="ARBA00001933"/>
    </source>
</evidence>
<gene>
    <name evidence="9" type="primary">hisC</name>
    <name evidence="11" type="ORF">SAMN05661053_2761</name>
</gene>
<dbReference type="InterPro" id="IPR005861">
    <property type="entry name" value="HisP_aminotrans"/>
</dbReference>
<comment type="pathway">
    <text evidence="2 9">Amino-acid biosynthesis; L-histidine biosynthesis; L-histidine from 5-phospho-alpha-D-ribose 1-diphosphate: step 7/9.</text>
</comment>
<feature type="domain" description="Aminotransferase class I/classII large" evidence="10">
    <location>
        <begin position="31"/>
        <end position="353"/>
    </location>
</feature>
<dbReference type="UniPathway" id="UPA00031">
    <property type="reaction ID" value="UER00012"/>
</dbReference>
<evidence type="ECO:0000256" key="3">
    <source>
        <dbReference type="ARBA" id="ARBA00007970"/>
    </source>
</evidence>
<keyword evidence="9" id="KW-0368">Histidine biosynthesis</keyword>
<evidence type="ECO:0000256" key="8">
    <source>
        <dbReference type="ARBA" id="ARBA00047481"/>
    </source>
</evidence>
<evidence type="ECO:0000256" key="4">
    <source>
        <dbReference type="ARBA" id="ARBA00011738"/>
    </source>
</evidence>
<dbReference type="AlphaFoldDB" id="A0A380S7W0"/>
<comment type="subunit">
    <text evidence="4 9">Homodimer.</text>
</comment>
<accession>A0A380S7W0</accession>
<dbReference type="PANTHER" id="PTHR43643">
    <property type="entry name" value="HISTIDINOL-PHOSPHATE AMINOTRANSFERASE 2"/>
    <property type="match status" value="1"/>
</dbReference>
<evidence type="ECO:0000256" key="6">
    <source>
        <dbReference type="ARBA" id="ARBA00022679"/>
    </source>
</evidence>
<dbReference type="Proteomes" id="UP000255423">
    <property type="component" value="Unassembled WGS sequence"/>
</dbReference>
<dbReference type="NCBIfam" id="TIGR01141">
    <property type="entry name" value="hisC"/>
    <property type="match status" value="1"/>
</dbReference>